<dbReference type="EMBL" id="BSFK01000016">
    <property type="protein sequence ID" value="GLK77899.1"/>
    <property type="molecule type" value="Genomic_DNA"/>
</dbReference>
<gene>
    <name evidence="1" type="ORF">GCM10008171_31530</name>
</gene>
<reference evidence="1" key="2">
    <citation type="submission" date="2023-01" db="EMBL/GenBank/DDBJ databases">
        <authorList>
            <person name="Sun Q."/>
            <person name="Evtushenko L."/>
        </authorList>
    </citation>
    <scope>NUCLEOTIDE SEQUENCE</scope>
    <source>
        <strain evidence="1">VKM B-2555</strain>
    </source>
</reference>
<proteinExistence type="predicted"/>
<keyword evidence="2" id="KW-1185">Reference proteome</keyword>
<sequence>MDVSSLAASAVASKSQQTRDGFSIAALKIANEQQQMVANLVAQVAETSKAQTPAGVGSVVDVMA</sequence>
<name>A0A9W6JLH6_9HYPH</name>
<accession>A0A9W6JLH6</accession>
<dbReference type="Proteomes" id="UP001143364">
    <property type="component" value="Unassembled WGS sequence"/>
</dbReference>
<dbReference type="AlphaFoldDB" id="A0A9W6JLH6"/>
<evidence type="ECO:0000313" key="1">
    <source>
        <dbReference type="EMBL" id="GLK77899.1"/>
    </source>
</evidence>
<reference evidence="1" key="1">
    <citation type="journal article" date="2014" name="Int. J. Syst. Evol. Microbiol.">
        <title>Complete genome sequence of Corynebacterium casei LMG S-19264T (=DSM 44701T), isolated from a smear-ripened cheese.</title>
        <authorList>
            <consortium name="US DOE Joint Genome Institute (JGI-PGF)"/>
            <person name="Walter F."/>
            <person name="Albersmeier A."/>
            <person name="Kalinowski J."/>
            <person name="Ruckert C."/>
        </authorList>
    </citation>
    <scope>NUCLEOTIDE SEQUENCE</scope>
    <source>
        <strain evidence="1">VKM B-2555</strain>
    </source>
</reference>
<evidence type="ECO:0000313" key="2">
    <source>
        <dbReference type="Proteomes" id="UP001143364"/>
    </source>
</evidence>
<comment type="caution">
    <text evidence="1">The sequence shown here is derived from an EMBL/GenBank/DDBJ whole genome shotgun (WGS) entry which is preliminary data.</text>
</comment>
<protein>
    <recommendedName>
        <fullName evidence="3">Motility protein</fullName>
    </recommendedName>
</protein>
<evidence type="ECO:0008006" key="3">
    <source>
        <dbReference type="Google" id="ProtNLM"/>
    </source>
</evidence>
<dbReference type="RefSeq" id="WP_271205730.1">
    <property type="nucleotide sequence ID" value="NZ_BSFK01000016.1"/>
</dbReference>
<organism evidence="1 2">
    <name type="scientific">Methylopila jiangsuensis</name>
    <dbReference type="NCBI Taxonomy" id="586230"/>
    <lineage>
        <taxon>Bacteria</taxon>
        <taxon>Pseudomonadati</taxon>
        <taxon>Pseudomonadota</taxon>
        <taxon>Alphaproteobacteria</taxon>
        <taxon>Hyphomicrobiales</taxon>
        <taxon>Methylopilaceae</taxon>
        <taxon>Methylopila</taxon>
    </lineage>
</organism>